<name>A0A0C2X8V9_AMAMK</name>
<feature type="non-terminal residue" evidence="1">
    <location>
        <position position="297"/>
    </location>
</feature>
<evidence type="ECO:0000313" key="2">
    <source>
        <dbReference type="Proteomes" id="UP000054549"/>
    </source>
</evidence>
<organism evidence="1 2">
    <name type="scientific">Amanita muscaria (strain Koide BX008)</name>
    <dbReference type="NCBI Taxonomy" id="946122"/>
    <lineage>
        <taxon>Eukaryota</taxon>
        <taxon>Fungi</taxon>
        <taxon>Dikarya</taxon>
        <taxon>Basidiomycota</taxon>
        <taxon>Agaricomycotina</taxon>
        <taxon>Agaricomycetes</taxon>
        <taxon>Agaricomycetidae</taxon>
        <taxon>Agaricales</taxon>
        <taxon>Pluteineae</taxon>
        <taxon>Amanitaceae</taxon>
        <taxon>Amanita</taxon>
    </lineage>
</organism>
<accession>A0A0C2X8V9</accession>
<evidence type="ECO:0008006" key="3">
    <source>
        <dbReference type="Google" id="ProtNLM"/>
    </source>
</evidence>
<dbReference type="SUPFAM" id="SSF52058">
    <property type="entry name" value="L domain-like"/>
    <property type="match status" value="1"/>
</dbReference>
<proteinExistence type="predicted"/>
<dbReference type="SUPFAM" id="SSF81383">
    <property type="entry name" value="F-box domain"/>
    <property type="match status" value="1"/>
</dbReference>
<evidence type="ECO:0000313" key="1">
    <source>
        <dbReference type="EMBL" id="KIL65203.1"/>
    </source>
</evidence>
<dbReference type="AlphaFoldDB" id="A0A0C2X8V9"/>
<gene>
    <name evidence="1" type="ORF">M378DRAFT_24211</name>
</gene>
<dbReference type="InterPro" id="IPR036047">
    <property type="entry name" value="F-box-like_dom_sf"/>
</dbReference>
<dbReference type="OrthoDB" id="2745898at2759"/>
<dbReference type="InParanoid" id="A0A0C2X8V9"/>
<reference evidence="1 2" key="1">
    <citation type="submission" date="2014-04" db="EMBL/GenBank/DDBJ databases">
        <title>Evolutionary Origins and Diversification of the Mycorrhizal Mutualists.</title>
        <authorList>
            <consortium name="DOE Joint Genome Institute"/>
            <consortium name="Mycorrhizal Genomics Consortium"/>
            <person name="Kohler A."/>
            <person name="Kuo A."/>
            <person name="Nagy L.G."/>
            <person name="Floudas D."/>
            <person name="Copeland A."/>
            <person name="Barry K.W."/>
            <person name="Cichocki N."/>
            <person name="Veneault-Fourrey C."/>
            <person name="LaButti K."/>
            <person name="Lindquist E.A."/>
            <person name="Lipzen A."/>
            <person name="Lundell T."/>
            <person name="Morin E."/>
            <person name="Murat C."/>
            <person name="Riley R."/>
            <person name="Ohm R."/>
            <person name="Sun H."/>
            <person name="Tunlid A."/>
            <person name="Henrissat B."/>
            <person name="Grigoriev I.V."/>
            <person name="Hibbett D.S."/>
            <person name="Martin F."/>
        </authorList>
    </citation>
    <scope>NUCLEOTIDE SEQUENCE [LARGE SCALE GENOMIC DNA]</scope>
    <source>
        <strain evidence="1 2">Koide BX008</strain>
    </source>
</reference>
<sequence length="297" mass="33272">MPSVSLHSIATTNYHTASCIVQLNEMTLPVLPREIFDEIICQLTDNETLKSCSLLCRSFRRSAQKILFDSIVVALVNVVNTGDGPSEPINLVLIAEQAPHLIEYIQELQIFGNSVCRPLDVDGNATDLANALGIFSRKGESFPIKLRSLRLASLSWHFMPPGLKDALVLLMTVHSLRDITLRDLINCPIQNLPPLLKHLSLKDTTFVSLPTNRNELPKLPKLESLTIRTRYLLTGAHSGLDQFPGDPMERIVNMSRLKTFQGDKCDAHTMPVIERTLRPTSNSLERLTLQQLYIEDP</sequence>
<dbReference type="EMBL" id="KN818244">
    <property type="protein sequence ID" value="KIL65203.1"/>
    <property type="molecule type" value="Genomic_DNA"/>
</dbReference>
<dbReference type="HOGENOM" id="CLU_056564_0_0_1"/>
<dbReference type="Proteomes" id="UP000054549">
    <property type="component" value="Unassembled WGS sequence"/>
</dbReference>
<protein>
    <recommendedName>
        <fullName evidence="3">F-box domain-containing protein</fullName>
    </recommendedName>
</protein>
<keyword evidence="2" id="KW-1185">Reference proteome</keyword>